<reference evidence="1 2" key="1">
    <citation type="journal article" date="2014" name="Appl. Environ. Microbiol.">
        <title>Comparative genomic and morphological analysis of Listeria phages isolated from farm environments.</title>
        <authorList>
            <person name="Denes T."/>
            <person name="Vongkamjan K."/>
            <person name="Ackermann H.W."/>
            <person name="Moreno Switt A.I."/>
            <person name="Wiedmann M."/>
            <person name="den Bakker H.C."/>
        </authorList>
    </citation>
    <scope>NUCLEOTIDE SEQUENCE [LARGE SCALE GENOMIC DNA]</scope>
</reference>
<gene>
    <name evidence="1" type="ORF">LP114_047</name>
</gene>
<dbReference type="OrthoDB" id="13800at10239"/>
<evidence type="ECO:0000313" key="2">
    <source>
        <dbReference type="Proteomes" id="UP000026991"/>
    </source>
</evidence>
<keyword evidence="2" id="KW-1185">Reference proteome</keyword>
<sequence length="181" mass="21641">MNKFEKFSDIKERELKEYSKETRKGRKRVKKEVISTAENTIKDFLIKEEKRLLEADVIGRRFSEEFSRERFVSLAISEKLREEVLNKLNNLWVDLHPATKYKDNFKTTLGIFEARVFIDHKKYPFVTLKVNFYSPIDEDLVTVNLDMNWYRDVSASICYGKEENLEVSFHQKEYTLYSDSL</sequence>
<name>A0A059T7S5_9CAUD</name>
<organism evidence="1 2">
    <name type="scientific">Listeria phage LP-114</name>
    <dbReference type="NCBI Taxonomy" id="1458857"/>
    <lineage>
        <taxon>Viruses</taxon>
        <taxon>Duplodnaviria</taxon>
        <taxon>Heunggongvirae</taxon>
        <taxon>Uroviricota</taxon>
        <taxon>Caudoviricetes</taxon>
        <taxon>Homburgvirus</taxon>
        <taxon>Homburgvirus LP114</taxon>
    </lineage>
</organism>
<dbReference type="RefSeq" id="YP_009045101.1">
    <property type="nucleotide sequence ID" value="NC_024392.1"/>
</dbReference>
<protein>
    <submittedName>
        <fullName evidence="1">Uncharacterized protein</fullName>
    </submittedName>
</protein>
<dbReference type="GeneID" id="19736219"/>
<proteinExistence type="predicted"/>
<dbReference type="KEGG" id="vg:19736219"/>
<dbReference type="EMBL" id="KJ094021">
    <property type="protein sequence ID" value="AHL18635.1"/>
    <property type="molecule type" value="Genomic_DNA"/>
</dbReference>
<accession>A0A059T7S5</accession>
<evidence type="ECO:0000313" key="1">
    <source>
        <dbReference type="EMBL" id="AHL18635.1"/>
    </source>
</evidence>
<dbReference type="Proteomes" id="UP000026991">
    <property type="component" value="Segment"/>
</dbReference>